<evidence type="ECO:0000256" key="19">
    <source>
        <dbReference type="ARBA" id="ARBA00024980"/>
    </source>
</evidence>
<evidence type="ECO:0000256" key="7">
    <source>
        <dbReference type="ARBA" id="ARBA00022692"/>
    </source>
</evidence>
<evidence type="ECO:0000256" key="14">
    <source>
        <dbReference type="ARBA" id="ARBA00023010"/>
    </source>
</evidence>
<keyword evidence="10" id="KW-0809">Transit peptide</keyword>
<evidence type="ECO:0000313" key="23">
    <source>
        <dbReference type="Proteomes" id="UP001187682"/>
    </source>
</evidence>
<keyword evidence="13" id="KW-0560">Oxidoreductase</keyword>
<dbReference type="FunFam" id="1.10.287.2900:FF:000002">
    <property type="entry name" value="Mitochondrial intermembrane space import and assembly protein"/>
    <property type="match status" value="1"/>
</dbReference>
<evidence type="ECO:0000256" key="13">
    <source>
        <dbReference type="ARBA" id="ARBA00023002"/>
    </source>
</evidence>
<dbReference type="Proteomes" id="UP001187682">
    <property type="component" value="Unassembled WGS sequence"/>
</dbReference>
<evidence type="ECO:0000256" key="1">
    <source>
        <dbReference type="ARBA" id="ARBA00001947"/>
    </source>
</evidence>
<evidence type="ECO:0000256" key="10">
    <source>
        <dbReference type="ARBA" id="ARBA00022946"/>
    </source>
</evidence>
<organism evidence="22 23">
    <name type="scientific">Cephalotrichum gorgonifer</name>
    <dbReference type="NCBI Taxonomy" id="2041049"/>
    <lineage>
        <taxon>Eukaryota</taxon>
        <taxon>Fungi</taxon>
        <taxon>Dikarya</taxon>
        <taxon>Ascomycota</taxon>
        <taxon>Pezizomycotina</taxon>
        <taxon>Sordariomycetes</taxon>
        <taxon>Hypocreomycetidae</taxon>
        <taxon>Microascales</taxon>
        <taxon>Microascaceae</taxon>
        <taxon>Cephalotrichum</taxon>
    </lineage>
</organism>
<evidence type="ECO:0000256" key="6">
    <source>
        <dbReference type="ARBA" id="ARBA00022448"/>
    </source>
</evidence>
<reference evidence="22" key="1">
    <citation type="submission" date="2018-03" db="EMBL/GenBank/DDBJ databases">
        <authorList>
            <person name="Guldener U."/>
        </authorList>
    </citation>
    <scope>NUCLEOTIDE SEQUENCE</scope>
</reference>
<comment type="subcellular location">
    <subcellularLocation>
        <location evidence="3">Mitochondrion inner membrane</location>
        <topology evidence="3">Single-pass type II membrane protein</topology>
        <orientation evidence="3">Intermembrane side</orientation>
    </subcellularLocation>
</comment>
<feature type="compositionally biased region" description="Polar residues" evidence="21">
    <location>
        <begin position="155"/>
        <end position="168"/>
    </location>
</feature>
<evidence type="ECO:0000256" key="17">
    <source>
        <dbReference type="ARBA" id="ARBA00023157"/>
    </source>
</evidence>
<evidence type="ECO:0000256" key="8">
    <source>
        <dbReference type="ARBA" id="ARBA00022792"/>
    </source>
</evidence>
<comment type="caution">
    <text evidence="22">The sequence shown here is derived from an EMBL/GenBank/DDBJ whole genome shotgun (WGS) entry which is preliminary data.</text>
</comment>
<keyword evidence="23" id="KW-1185">Reference proteome</keyword>
<keyword evidence="14" id="KW-0811">Translocation</keyword>
<keyword evidence="18" id="KW-0676">Redox-active center</keyword>
<keyword evidence="15" id="KW-0496">Mitochondrion</keyword>
<evidence type="ECO:0000256" key="2">
    <source>
        <dbReference type="ARBA" id="ARBA00001973"/>
    </source>
</evidence>
<name>A0AAE8MWK0_9PEZI</name>
<accession>A0AAE8MWK0</accession>
<dbReference type="Gene3D" id="1.10.287.2900">
    <property type="match status" value="1"/>
</dbReference>
<dbReference type="GO" id="GO:0005743">
    <property type="term" value="C:mitochondrial inner membrane"/>
    <property type="evidence" value="ECO:0007669"/>
    <property type="project" value="UniProtKB-SubCell"/>
</dbReference>
<dbReference type="GO" id="GO:0005758">
    <property type="term" value="C:mitochondrial intermembrane space"/>
    <property type="evidence" value="ECO:0007669"/>
    <property type="project" value="TreeGrafter"/>
</dbReference>
<keyword evidence="6" id="KW-0813">Transport</keyword>
<protein>
    <recommendedName>
        <fullName evidence="5">Mitochondrial intermembrane space import and assembly protein 40</fullName>
    </recommendedName>
    <alternativeName>
        <fullName evidence="20">Mitochondrial import inner membrane translocase TIM40</fullName>
    </alternativeName>
</protein>
<evidence type="ECO:0000256" key="12">
    <source>
        <dbReference type="ARBA" id="ARBA00022989"/>
    </source>
</evidence>
<keyword evidence="9" id="KW-0653">Protein transport</keyword>
<comment type="subunit">
    <text evidence="4">Monomer.</text>
</comment>
<evidence type="ECO:0000256" key="9">
    <source>
        <dbReference type="ARBA" id="ARBA00022927"/>
    </source>
</evidence>
<keyword evidence="16" id="KW-0472">Membrane</keyword>
<dbReference type="PANTHER" id="PTHR21622">
    <property type="entry name" value="COILED-COIL-HELIX-COILED-COIL-HELIX DOMAIN CONTAINING 4"/>
    <property type="match status" value="1"/>
</dbReference>
<evidence type="ECO:0000313" key="22">
    <source>
        <dbReference type="EMBL" id="SPO01532.1"/>
    </source>
</evidence>
<dbReference type="EMBL" id="ONZQ02000005">
    <property type="protein sequence ID" value="SPO01532.1"/>
    <property type="molecule type" value="Genomic_DNA"/>
</dbReference>
<evidence type="ECO:0000256" key="4">
    <source>
        <dbReference type="ARBA" id="ARBA00011245"/>
    </source>
</evidence>
<feature type="region of interest" description="Disordered" evidence="21">
    <location>
        <begin position="246"/>
        <end position="305"/>
    </location>
</feature>
<feature type="compositionally biased region" description="Basic and acidic residues" evidence="21">
    <location>
        <begin position="98"/>
        <end position="122"/>
    </location>
</feature>
<keyword evidence="12" id="KW-1133">Transmembrane helix</keyword>
<evidence type="ECO:0000256" key="16">
    <source>
        <dbReference type="ARBA" id="ARBA00023136"/>
    </source>
</evidence>
<dbReference type="PROSITE" id="PS51808">
    <property type="entry name" value="CHCH"/>
    <property type="match status" value="1"/>
</dbReference>
<dbReference type="GO" id="GO:0045041">
    <property type="term" value="P:protein import into mitochondrial intermembrane space"/>
    <property type="evidence" value="ECO:0007669"/>
    <property type="project" value="InterPro"/>
</dbReference>
<dbReference type="GO" id="GO:0015035">
    <property type="term" value="F:protein-disulfide reductase activity"/>
    <property type="evidence" value="ECO:0007669"/>
    <property type="project" value="InterPro"/>
</dbReference>
<gene>
    <name evidence="22" type="ORF">DNG_04205</name>
</gene>
<evidence type="ECO:0000256" key="5">
    <source>
        <dbReference type="ARBA" id="ARBA00013714"/>
    </source>
</evidence>
<feature type="region of interest" description="Disordered" evidence="21">
    <location>
        <begin position="98"/>
        <end position="172"/>
    </location>
</feature>
<evidence type="ECO:0000256" key="18">
    <source>
        <dbReference type="ARBA" id="ARBA00023284"/>
    </source>
</evidence>
<keyword evidence="11" id="KW-0735">Signal-anchor</keyword>
<feature type="compositionally biased region" description="Low complexity" evidence="21">
    <location>
        <begin position="253"/>
        <end position="282"/>
    </location>
</feature>
<dbReference type="PANTHER" id="PTHR21622:SF0">
    <property type="entry name" value="COILED-COIL-HELIX-COILED-COIL-HELIX DOMAIN CONTAINING 4"/>
    <property type="match status" value="1"/>
</dbReference>
<feature type="compositionally biased region" description="Low complexity" evidence="21">
    <location>
        <begin position="123"/>
        <end position="152"/>
    </location>
</feature>
<dbReference type="InterPro" id="IPR039289">
    <property type="entry name" value="CHCHD4"/>
</dbReference>
<comment type="function">
    <text evidence="19">Required for the import and folding of small cysteine-containing proteins (small Tim) in the mitochondrial intermembrane space (IMS). Forms a redox cycle with ERV1 that involves a disulfide relay system. Precursor proteins to be imported into the IMS are translocated in their reduced form into the mitochondria. The oxidized form of MIA40 forms a transient intermolecular disulfide bridge with the reduced precursor protein, resulting in oxidation of the precursor protein that now contains an intramolecular disulfide bond and is able to undergo folding in the IMS.</text>
</comment>
<dbReference type="AlphaFoldDB" id="A0AAE8MWK0"/>
<evidence type="ECO:0000256" key="15">
    <source>
        <dbReference type="ARBA" id="ARBA00023128"/>
    </source>
</evidence>
<sequence>MFRAPLRRLRPTTLPATRFVAAVPRRAASTSSGAAKKGTWKGAVARWGIAGGALYWYWTSPLFADDPPPRVIAPPVTDEEVTVDKVIDQKRKEIEARAKEREAKEAAKRAAAEEKERLEAKAKAQAADAAPTTPAVEAETAADAAPVPAADDGSAQPQQENDPTQQAAYNPETGEINWDCPCLGGMAHGPCGEQFRDAFSCFVHSEEEPKGMDCIDKFQAMQDCFRQHPDVYGAELEEEEAEIAAAAKEEEGAAGVEAPAATQKDDAAPAAAAPSTEAAVKSPETTLQKELASKPVAKPDEKTES</sequence>
<evidence type="ECO:0000256" key="11">
    <source>
        <dbReference type="ARBA" id="ARBA00022968"/>
    </source>
</evidence>
<proteinExistence type="predicted"/>
<comment type="cofactor">
    <cofactor evidence="1">
        <name>Zn(2+)</name>
        <dbReference type="ChEBI" id="CHEBI:29105"/>
    </cofactor>
</comment>
<keyword evidence="8" id="KW-0999">Mitochondrion inner membrane</keyword>
<evidence type="ECO:0000256" key="20">
    <source>
        <dbReference type="ARBA" id="ARBA00033150"/>
    </source>
</evidence>
<keyword evidence="7" id="KW-0812">Transmembrane</keyword>
<evidence type="ECO:0000256" key="3">
    <source>
        <dbReference type="ARBA" id="ARBA00004164"/>
    </source>
</evidence>
<evidence type="ECO:0000256" key="21">
    <source>
        <dbReference type="SAM" id="MobiDB-lite"/>
    </source>
</evidence>
<comment type="cofactor">
    <cofactor evidence="2">
        <name>Cu(2+)</name>
        <dbReference type="ChEBI" id="CHEBI:29036"/>
    </cofactor>
</comment>
<keyword evidence="17" id="KW-1015">Disulfide bond</keyword>